<evidence type="ECO:0000256" key="1">
    <source>
        <dbReference type="ARBA" id="ARBA00004651"/>
    </source>
</evidence>
<feature type="transmembrane region" description="Helical" evidence="8">
    <location>
        <begin position="212"/>
        <end position="232"/>
    </location>
</feature>
<dbReference type="PANTHER" id="PTHR16119">
    <property type="entry name" value="TRANSMEMBRANE PROTEIN 144"/>
    <property type="match status" value="1"/>
</dbReference>
<keyword evidence="4 9" id="KW-0762">Sugar transport</keyword>
<evidence type="ECO:0000256" key="4">
    <source>
        <dbReference type="ARBA" id="ARBA00022597"/>
    </source>
</evidence>
<dbReference type="GO" id="GO:0005886">
    <property type="term" value="C:plasma membrane"/>
    <property type="evidence" value="ECO:0007669"/>
    <property type="project" value="UniProtKB-SubCell"/>
</dbReference>
<protein>
    <submittedName>
        <fullName evidence="9">GRP family sugar transporter</fullName>
    </submittedName>
</protein>
<keyword evidence="6 8" id="KW-1133">Transmembrane helix</keyword>
<keyword evidence="5 8" id="KW-0812">Transmembrane</keyword>
<evidence type="ECO:0000313" key="10">
    <source>
        <dbReference type="Proteomes" id="UP000831181"/>
    </source>
</evidence>
<feature type="transmembrane region" description="Helical" evidence="8">
    <location>
        <begin position="6"/>
        <end position="23"/>
    </location>
</feature>
<evidence type="ECO:0000256" key="8">
    <source>
        <dbReference type="SAM" id="Phobius"/>
    </source>
</evidence>
<evidence type="ECO:0000256" key="6">
    <source>
        <dbReference type="ARBA" id="ARBA00022989"/>
    </source>
</evidence>
<dbReference type="NCBIfam" id="NF047342">
    <property type="entry name" value="symport_RbsU"/>
    <property type="match status" value="1"/>
</dbReference>
<feature type="transmembrane region" description="Helical" evidence="8">
    <location>
        <begin position="121"/>
        <end position="139"/>
    </location>
</feature>
<keyword evidence="10" id="KW-1185">Reference proteome</keyword>
<evidence type="ECO:0000256" key="2">
    <source>
        <dbReference type="ARBA" id="ARBA00006117"/>
    </source>
</evidence>
<dbReference type="SUPFAM" id="SSF103481">
    <property type="entry name" value="Multidrug resistance efflux transporter EmrE"/>
    <property type="match status" value="1"/>
</dbReference>
<dbReference type="Pfam" id="PF06800">
    <property type="entry name" value="Sugar_transport"/>
    <property type="match status" value="1"/>
</dbReference>
<feature type="transmembrane region" description="Helical" evidence="8">
    <location>
        <begin position="180"/>
        <end position="200"/>
    </location>
</feature>
<comment type="subcellular location">
    <subcellularLocation>
        <location evidence="1">Cell membrane</location>
        <topology evidence="1">Multi-pass membrane protein</topology>
    </subcellularLocation>
</comment>
<comment type="similarity">
    <text evidence="2">Belongs to the GRP transporter (TC 2.A.7.5) family.</text>
</comment>
<dbReference type="PANTHER" id="PTHR16119:SF17">
    <property type="entry name" value="TRANSMEMBRANE PROTEIN 144"/>
    <property type="match status" value="1"/>
</dbReference>
<dbReference type="RefSeq" id="WP_260117308.1">
    <property type="nucleotide sequence ID" value="NZ_CP093361.1"/>
</dbReference>
<dbReference type="Proteomes" id="UP000831181">
    <property type="component" value="Chromosome"/>
</dbReference>
<proteinExistence type="inferred from homology"/>
<dbReference type="CDD" id="cd23111">
    <property type="entry name" value="ribose_uptake_RbsU"/>
    <property type="match status" value="1"/>
</dbReference>
<feature type="transmembrane region" description="Helical" evidence="8">
    <location>
        <begin position="272"/>
        <end position="291"/>
    </location>
</feature>
<evidence type="ECO:0000256" key="5">
    <source>
        <dbReference type="ARBA" id="ARBA00022692"/>
    </source>
</evidence>
<dbReference type="GO" id="GO:0015144">
    <property type="term" value="F:carbohydrate transmembrane transporter activity"/>
    <property type="evidence" value="ECO:0007669"/>
    <property type="project" value="InterPro"/>
</dbReference>
<dbReference type="KEGG" id="lbe:MOO44_05665"/>
<keyword evidence="7 8" id="KW-0472">Membrane</keyword>
<reference evidence="9" key="1">
    <citation type="journal article" date="2022" name="Int. J. Syst. Evol. Microbiol.">
        <title>Apilactobacillus apisilvae sp. nov., Nicolia spurrieriana gen. nov. sp. nov., Bombilactobacillus folatiphilus sp. nov. and Bombilactobacillus thymidiniphilus sp. nov., four new lactic acid bacterial isolates from stingless bees Tetragonula carbonaria and Austroplebeia australis.</title>
        <authorList>
            <person name="Oliphant S.A."/>
            <person name="Watson-Haigh N.S."/>
            <person name="Sumby K.M."/>
            <person name="Gardner J."/>
            <person name="Groom S."/>
            <person name="Jiranek V."/>
        </authorList>
    </citation>
    <scope>NUCLEOTIDE SEQUENCE</scope>
    <source>
        <strain evidence="9">SGEP1_A5</strain>
    </source>
</reference>
<evidence type="ECO:0000313" key="9">
    <source>
        <dbReference type="EMBL" id="UQS86404.1"/>
    </source>
</evidence>
<evidence type="ECO:0000256" key="7">
    <source>
        <dbReference type="ARBA" id="ARBA00023136"/>
    </source>
</evidence>
<feature type="transmembrane region" description="Helical" evidence="8">
    <location>
        <begin position="92"/>
        <end position="109"/>
    </location>
</feature>
<feature type="transmembrane region" description="Helical" evidence="8">
    <location>
        <begin position="60"/>
        <end position="80"/>
    </location>
</feature>
<feature type="transmembrane region" description="Helical" evidence="8">
    <location>
        <begin position="151"/>
        <end position="168"/>
    </location>
</feature>
<evidence type="ECO:0000256" key="3">
    <source>
        <dbReference type="ARBA" id="ARBA00022448"/>
    </source>
</evidence>
<accession>A0A976RRA9</accession>
<dbReference type="EMBL" id="CP093361">
    <property type="protein sequence ID" value="UQS86404.1"/>
    <property type="molecule type" value="Genomic_DNA"/>
</dbReference>
<dbReference type="InterPro" id="IPR010651">
    <property type="entry name" value="Sugar_transport"/>
</dbReference>
<name>A0A976RRA9_9LACO</name>
<dbReference type="InterPro" id="IPR037185">
    <property type="entry name" value="EmrE-like"/>
</dbReference>
<dbReference type="AlphaFoldDB" id="A0A976RRA9"/>
<keyword evidence="3" id="KW-0813">Transport</keyword>
<feature type="transmembrane region" description="Helical" evidence="8">
    <location>
        <begin position="35"/>
        <end position="54"/>
    </location>
</feature>
<feature type="transmembrane region" description="Helical" evidence="8">
    <location>
        <begin position="244"/>
        <end position="263"/>
    </location>
</feature>
<sequence length="292" mass="31198">MNTVALLIGLGPLFGWGLFPTIASKIGGKPNNQILGTTIGTLFLAILFALIRGLKIPTGSAFILSMLSGIGWDFGQILAFKSYQLIGSSRTMPITTALQLIVTSLWGVFALGNWPSINEKIVGIAALIVIIIGAIMTSWQEKRDQTSSANLSKATVLLVIGVFGYWFYSAGPQAANVDGVHAFLPQAIGMVLGAVIYNLFSIKKENVFKEKVSYMQIFAGFFFGFAALTYLVSAQPNMNGLATGFVLSQTSVIVATITGIFFLNQRKTGKELAVTVIGLILILISATVTAFL</sequence>
<organism evidence="9 10">
    <name type="scientific">Nicoliella spurrieriana</name>
    <dbReference type="NCBI Taxonomy" id="2925830"/>
    <lineage>
        <taxon>Bacteria</taxon>
        <taxon>Bacillati</taxon>
        <taxon>Bacillota</taxon>
        <taxon>Bacilli</taxon>
        <taxon>Lactobacillales</taxon>
        <taxon>Lactobacillaceae</taxon>
        <taxon>Nicoliella</taxon>
    </lineage>
</organism>
<gene>
    <name evidence="9" type="ORF">MOO44_05665</name>
</gene>